<dbReference type="GO" id="GO:0005634">
    <property type="term" value="C:nucleus"/>
    <property type="evidence" value="ECO:0000318"/>
    <property type="project" value="GO_Central"/>
</dbReference>
<sequence>MTAAGGFRSCTDTGPPPPAPPNSTLAPPAEPGSHYDLTFLTLLVVGSYSLCAVPLFSSLTAKRTINAAFIKNRKNPLPTFSNGIPAPVFPKPPAPRVRLPSARSPAKGTKSKVAASGPGLAPSPRGPSRAADAKTRPFLGSRQNVSRLLFPASNLVERSKEKTGGRPGPHLPASPDRPPPDSGPELARIRATSEKQHGTILQLRRLLVSGSRGVEALAVVIQHLLAEREEALKQRKAASQELATLREELVLASTAREQLERDKRDLQTTYEGLIQKLDQHYQADRTELEERLRDFYTAECEKLRTLCIREAENYKEQLQGQVDTLKTSHEAFKQACESSHAEKIDLLREEYETSLSEIKKSHEQERKSLEDSLLERRELLEKQILELQAENEAVGERLKQEEQRRLSREKADQNPQLMYLEQELESLRAVLEIKNEKLHQQDIKLLKMEKLVDHNAALVEKLQRLQQENEELKARMDKHLAFSRQLSTEQAVLQESLEKESKVNKRLSMENEELLWKLHNGDLCSPRRSPPAPRDPSPSSSPR</sequence>
<organism evidence="7 8">
    <name type="scientific">Ornithorhynchus anatinus</name>
    <name type="common">Duckbill platypus</name>
    <dbReference type="NCBI Taxonomy" id="9258"/>
    <lineage>
        <taxon>Eukaryota</taxon>
        <taxon>Metazoa</taxon>
        <taxon>Chordata</taxon>
        <taxon>Craniata</taxon>
        <taxon>Vertebrata</taxon>
        <taxon>Euteleostomi</taxon>
        <taxon>Mammalia</taxon>
        <taxon>Monotremata</taxon>
        <taxon>Ornithorhynchidae</taxon>
        <taxon>Ornithorhynchus</taxon>
    </lineage>
</organism>
<feature type="coiled-coil region" evidence="5">
    <location>
        <begin position="370"/>
        <end position="482"/>
    </location>
</feature>
<dbReference type="STRING" id="9258.ENSOANP00000026459"/>
<keyword evidence="3 5" id="KW-0175">Coiled coil</keyword>
<gene>
    <name evidence="7" type="primary">MTUS1</name>
</gene>
<dbReference type="GO" id="GO:0008017">
    <property type="term" value="F:microtubule binding"/>
    <property type="evidence" value="ECO:0000318"/>
    <property type="project" value="GO_Central"/>
</dbReference>
<dbReference type="InterPro" id="IPR051293">
    <property type="entry name" value="MTUS1/CCDC69"/>
</dbReference>
<accession>F7G765</accession>
<feature type="region of interest" description="Disordered" evidence="6">
    <location>
        <begin position="1"/>
        <end position="29"/>
    </location>
</feature>
<evidence type="ECO:0000256" key="5">
    <source>
        <dbReference type="SAM" id="Coils"/>
    </source>
</evidence>
<dbReference type="GO" id="GO:0010758">
    <property type="term" value="P:regulation of macrophage chemotaxis"/>
    <property type="evidence" value="ECO:0000318"/>
    <property type="project" value="GO_Central"/>
</dbReference>
<evidence type="ECO:0000313" key="8">
    <source>
        <dbReference type="Proteomes" id="UP000002279"/>
    </source>
</evidence>
<dbReference type="Proteomes" id="UP000002279">
    <property type="component" value="Chromosome 12"/>
</dbReference>
<feature type="compositionally biased region" description="Pro residues" evidence="6">
    <location>
        <begin position="528"/>
        <end position="543"/>
    </location>
</feature>
<evidence type="ECO:0000313" key="7">
    <source>
        <dbReference type="Ensembl" id="ENSOANP00000026459.2"/>
    </source>
</evidence>
<keyword evidence="8" id="KW-1185">Reference proteome</keyword>
<evidence type="ECO:0000256" key="6">
    <source>
        <dbReference type="SAM" id="MobiDB-lite"/>
    </source>
</evidence>
<dbReference type="InParanoid" id="F7G765"/>
<feature type="coiled-coil region" evidence="5">
    <location>
        <begin position="221"/>
        <end position="276"/>
    </location>
</feature>
<dbReference type="AlphaFoldDB" id="F7G765"/>
<dbReference type="GeneTree" id="ENSGT00950000183026"/>
<evidence type="ECO:0000256" key="2">
    <source>
        <dbReference type="ARBA" id="ARBA00007585"/>
    </source>
</evidence>
<proteinExistence type="inferred from homology"/>
<feature type="region of interest" description="Disordered" evidence="6">
    <location>
        <begin position="150"/>
        <end position="186"/>
    </location>
</feature>
<dbReference type="PANTHER" id="PTHR24200:SF7">
    <property type="entry name" value="MICROTUBULE-ASSOCIATED TUMOR SUPPRESSOR 1"/>
    <property type="match status" value="1"/>
</dbReference>
<reference evidence="7" key="3">
    <citation type="submission" date="2025-09" db="UniProtKB">
        <authorList>
            <consortium name="Ensembl"/>
        </authorList>
    </citation>
    <scope>IDENTIFICATION</scope>
    <source>
        <strain evidence="7">Glennie</strain>
    </source>
</reference>
<dbReference type="eggNOG" id="ENOG502QPVG">
    <property type="taxonomic scope" value="Eukaryota"/>
</dbReference>
<evidence type="ECO:0000256" key="4">
    <source>
        <dbReference type="ARBA" id="ARBA00023242"/>
    </source>
</evidence>
<comment type="subcellular location">
    <subcellularLocation>
        <location evidence="1">Nucleus</location>
    </subcellularLocation>
</comment>
<feature type="region of interest" description="Disordered" evidence="6">
    <location>
        <begin position="81"/>
        <end position="138"/>
    </location>
</feature>
<dbReference type="PANTHER" id="PTHR24200">
    <property type="entry name" value="TOUCAN, ISOFORM A"/>
    <property type="match status" value="1"/>
</dbReference>
<feature type="region of interest" description="Disordered" evidence="6">
    <location>
        <begin position="521"/>
        <end position="543"/>
    </location>
</feature>
<keyword evidence="4" id="KW-0539">Nucleus</keyword>
<protein>
    <submittedName>
        <fullName evidence="7">Microtubule associated scaffold protein 1</fullName>
    </submittedName>
</protein>
<dbReference type="Bgee" id="ENSOANG00000005838">
    <property type="expression patterns" value="Expressed in heart and 8 other cell types or tissues"/>
</dbReference>
<reference evidence="7" key="2">
    <citation type="submission" date="2025-08" db="UniProtKB">
        <authorList>
            <consortium name="Ensembl"/>
        </authorList>
    </citation>
    <scope>IDENTIFICATION</scope>
    <source>
        <strain evidence="7">Glennie</strain>
    </source>
</reference>
<evidence type="ECO:0000256" key="1">
    <source>
        <dbReference type="ARBA" id="ARBA00004123"/>
    </source>
</evidence>
<name>F7G765_ORNAN</name>
<comment type="similarity">
    <text evidence="2">Belongs to the MTUS1 family.</text>
</comment>
<reference evidence="7 8" key="1">
    <citation type="journal article" date="2008" name="Nature">
        <title>Genome analysis of the platypus reveals unique signatures of evolution.</title>
        <authorList>
            <person name="Warren W.C."/>
            <person name="Hillier L.W."/>
            <person name="Marshall Graves J.A."/>
            <person name="Birney E."/>
            <person name="Ponting C.P."/>
            <person name="Grutzner F."/>
            <person name="Belov K."/>
            <person name="Miller W."/>
            <person name="Clarke L."/>
            <person name="Chinwalla A.T."/>
            <person name="Yang S.P."/>
            <person name="Heger A."/>
            <person name="Locke D.P."/>
            <person name="Miethke P."/>
            <person name="Waters P.D."/>
            <person name="Veyrunes F."/>
            <person name="Fulton L."/>
            <person name="Fulton B."/>
            <person name="Graves T."/>
            <person name="Wallis J."/>
            <person name="Puente X.S."/>
            <person name="Lopez-Otin C."/>
            <person name="Ordonez G.R."/>
            <person name="Eichler E.E."/>
            <person name="Chen L."/>
            <person name="Cheng Z."/>
            <person name="Deakin J.E."/>
            <person name="Alsop A."/>
            <person name="Thompson K."/>
            <person name="Kirby P."/>
            <person name="Papenfuss A.T."/>
            <person name="Wakefield M.J."/>
            <person name="Olender T."/>
            <person name="Lancet D."/>
            <person name="Huttley G.A."/>
            <person name="Smit A.F."/>
            <person name="Pask A."/>
            <person name="Temple-Smith P."/>
            <person name="Batzer M.A."/>
            <person name="Walker J.A."/>
            <person name="Konkel M.K."/>
            <person name="Harris R.S."/>
            <person name="Whittington C.M."/>
            <person name="Wong E.S."/>
            <person name="Gemmell N.J."/>
            <person name="Buschiazzo E."/>
            <person name="Vargas Jentzsch I.M."/>
            <person name="Merkel A."/>
            <person name="Schmitz J."/>
            <person name="Zemann A."/>
            <person name="Churakov G."/>
            <person name="Kriegs J.O."/>
            <person name="Brosius J."/>
            <person name="Murchison E.P."/>
            <person name="Sachidanandam R."/>
            <person name="Smith C."/>
            <person name="Hannon G.J."/>
            <person name="Tsend-Ayush E."/>
            <person name="McMillan D."/>
            <person name="Attenborough R."/>
            <person name="Rens W."/>
            <person name="Ferguson-Smith M."/>
            <person name="Lefevre C.M."/>
            <person name="Sharp J.A."/>
            <person name="Nicholas K.R."/>
            <person name="Ray D.A."/>
            <person name="Kube M."/>
            <person name="Reinhardt R."/>
            <person name="Pringle T.H."/>
            <person name="Taylor J."/>
            <person name="Jones R.C."/>
            <person name="Nixon B."/>
            <person name="Dacheux J.L."/>
            <person name="Niwa H."/>
            <person name="Sekita Y."/>
            <person name="Huang X."/>
            <person name="Stark A."/>
            <person name="Kheradpour P."/>
            <person name="Kellis M."/>
            <person name="Flicek P."/>
            <person name="Chen Y."/>
            <person name="Webber C."/>
            <person name="Hardison R."/>
            <person name="Nelson J."/>
            <person name="Hallsworth-Pepin K."/>
            <person name="Delehaunty K."/>
            <person name="Markovic C."/>
            <person name="Minx P."/>
            <person name="Feng Y."/>
            <person name="Kremitzki C."/>
            <person name="Mitreva M."/>
            <person name="Glasscock J."/>
            <person name="Wylie T."/>
            <person name="Wohldmann P."/>
            <person name="Thiru P."/>
            <person name="Nhan M.N."/>
            <person name="Pohl C.S."/>
            <person name="Smith S.M."/>
            <person name="Hou S."/>
            <person name="Nefedov M."/>
            <person name="de Jong P.J."/>
            <person name="Renfree M.B."/>
            <person name="Mardis E.R."/>
            <person name="Wilson R.K."/>
        </authorList>
    </citation>
    <scope>NUCLEOTIDE SEQUENCE [LARGE SCALE GENOMIC DNA]</scope>
    <source>
        <strain evidence="7 8">Glennie</strain>
    </source>
</reference>
<dbReference type="HOGENOM" id="CLU_029786_1_0_1"/>
<evidence type="ECO:0000256" key="3">
    <source>
        <dbReference type="ARBA" id="ARBA00023054"/>
    </source>
</evidence>
<dbReference type="Ensembl" id="ENSOANT00000030261.3">
    <property type="protein sequence ID" value="ENSOANP00000026459.2"/>
    <property type="gene ID" value="ENSOANG00000005838.4"/>
</dbReference>
<feature type="compositionally biased region" description="Pro residues" evidence="6">
    <location>
        <begin position="169"/>
        <end position="182"/>
    </location>
</feature>
<feature type="coiled-coil region" evidence="5">
    <location>
        <begin position="308"/>
        <end position="335"/>
    </location>
</feature>